<dbReference type="InterPro" id="IPR029068">
    <property type="entry name" value="Glyas_Bleomycin-R_OHBP_Dase"/>
</dbReference>
<dbReference type="InterPro" id="IPR009725">
    <property type="entry name" value="3_dmu_93_MTrfase"/>
</dbReference>
<comment type="caution">
    <text evidence="2">The sequence shown here is derived from an EMBL/GenBank/DDBJ whole genome shotgun (WGS) entry which is preliminary data.</text>
</comment>
<sequence length="162" mass="17694">MSKLVPCMWFNGDAEEAAKFYVSLVPNSEITHVQRNVSDGPSGRTGSVLVVEFTVAGQPLVALNGGMKVEYTHAISLMIHCDDQAQVDSVWSAFLAHGGKEQQCGWISDRWGVSWQVVPKVMFEFLSSPDKAAAARAMQAMMKMVKLDADVLRRAFEGKSAA</sequence>
<reference evidence="2 3" key="1">
    <citation type="submission" date="2014-09" db="EMBL/GenBank/DDBJ databases">
        <title>Draft genome of Bradyrhizobium japonicum Is-34.</title>
        <authorList>
            <person name="Tsurumaru H."/>
            <person name="Yamakawa T."/>
            <person name="Hashimoto S."/>
            <person name="Okizaki K."/>
            <person name="Kanesaki Y."/>
            <person name="Yoshikawa H."/>
            <person name="Yajima S."/>
        </authorList>
    </citation>
    <scope>NUCLEOTIDE SEQUENCE [LARGE SCALE GENOMIC DNA]</scope>
    <source>
        <strain evidence="2 3">Is-34</strain>
    </source>
</reference>
<evidence type="ECO:0000259" key="1">
    <source>
        <dbReference type="Pfam" id="PF06983"/>
    </source>
</evidence>
<accession>A0A0A3XGF3</accession>
<dbReference type="InterPro" id="IPR028973">
    <property type="entry name" value="PhnB-like"/>
</dbReference>
<feature type="domain" description="PhnB-like" evidence="1">
    <location>
        <begin position="3"/>
        <end position="118"/>
    </location>
</feature>
<dbReference type="Proteomes" id="UP000030377">
    <property type="component" value="Unassembled WGS sequence"/>
</dbReference>
<dbReference type="CDD" id="cd06588">
    <property type="entry name" value="PhnB_like"/>
    <property type="match status" value="1"/>
</dbReference>
<gene>
    <name evidence="2" type="ORF">MA20_44930</name>
</gene>
<evidence type="ECO:0000313" key="2">
    <source>
        <dbReference type="EMBL" id="KGT73375.1"/>
    </source>
</evidence>
<dbReference type="SUPFAM" id="SSF54593">
    <property type="entry name" value="Glyoxalase/Bleomycin resistance protein/Dihydroxybiphenyl dioxygenase"/>
    <property type="match status" value="1"/>
</dbReference>
<dbReference type="PIRSF" id="PIRSF021700">
    <property type="entry name" value="3_dmu_93_MTrfase"/>
    <property type="match status" value="1"/>
</dbReference>
<name>A0A0A3XGF3_BRAJP</name>
<dbReference type="EMBL" id="JRPN01000048">
    <property type="protein sequence ID" value="KGT73375.1"/>
    <property type="molecule type" value="Genomic_DNA"/>
</dbReference>
<dbReference type="PANTHER" id="PTHR33990:SF2">
    <property type="entry name" value="PHNB-LIKE DOMAIN-CONTAINING PROTEIN"/>
    <property type="match status" value="1"/>
</dbReference>
<keyword evidence="2" id="KW-0489">Methyltransferase</keyword>
<dbReference type="STRING" id="375.BKD09_RS38975"/>
<dbReference type="eggNOG" id="COG3865">
    <property type="taxonomic scope" value="Bacteria"/>
</dbReference>
<dbReference type="GO" id="GO:0008168">
    <property type="term" value="F:methyltransferase activity"/>
    <property type="evidence" value="ECO:0007669"/>
    <property type="project" value="UniProtKB-KW"/>
</dbReference>
<protein>
    <submittedName>
        <fullName evidence="2">3-demethylubiquinone-9 3-methyltransferase</fullName>
    </submittedName>
</protein>
<organism evidence="2 3">
    <name type="scientific">Bradyrhizobium japonicum</name>
    <dbReference type="NCBI Taxonomy" id="375"/>
    <lineage>
        <taxon>Bacteria</taxon>
        <taxon>Pseudomonadati</taxon>
        <taxon>Pseudomonadota</taxon>
        <taxon>Alphaproteobacteria</taxon>
        <taxon>Hyphomicrobiales</taxon>
        <taxon>Nitrobacteraceae</taxon>
        <taxon>Bradyrhizobium</taxon>
    </lineage>
</organism>
<dbReference type="PANTHER" id="PTHR33990">
    <property type="entry name" value="PROTEIN YJDN-RELATED"/>
    <property type="match status" value="1"/>
</dbReference>
<keyword evidence="2" id="KW-0808">Transferase</keyword>
<evidence type="ECO:0000313" key="3">
    <source>
        <dbReference type="Proteomes" id="UP000030377"/>
    </source>
</evidence>
<dbReference type="Pfam" id="PF06983">
    <property type="entry name" value="3-dmu-9_3-mt"/>
    <property type="match status" value="1"/>
</dbReference>
<dbReference type="GO" id="GO:0032259">
    <property type="term" value="P:methylation"/>
    <property type="evidence" value="ECO:0007669"/>
    <property type="project" value="UniProtKB-KW"/>
</dbReference>
<dbReference type="AlphaFoldDB" id="A0A0A3XGF3"/>
<proteinExistence type="predicted"/>
<keyword evidence="2" id="KW-0830">Ubiquinone</keyword>
<dbReference type="Gene3D" id="3.10.180.10">
    <property type="entry name" value="2,3-Dihydroxybiphenyl 1,2-Dioxygenase, domain 1"/>
    <property type="match status" value="1"/>
</dbReference>
<dbReference type="RefSeq" id="WP_041960695.1">
    <property type="nucleotide sequence ID" value="NZ_JAOQNC010000001.1"/>
</dbReference>